<sequence length="184" mass="20470">MTDEVRQVFLDKHNEYRSLVAKGEAVDARGVTTPTAAKLPKLTYDCEIESKAMNWIKKCMYMPSRLSKRLNLGENMYMSYEAKDNKTAAAEESTFSWFSSLQNVGIGDETVFNKNMIYDGVGYYTQLVWQNTHKIGCAVASCNSMTLVGCLYNPSGNIEGEVIYEIGEPCTGCTCSKDEGLCVV</sequence>
<organism evidence="2">
    <name type="scientific">Haemonchus contortus</name>
    <name type="common">Barber pole worm</name>
    <dbReference type="NCBI Taxonomy" id="6289"/>
    <lineage>
        <taxon>Eukaryota</taxon>
        <taxon>Metazoa</taxon>
        <taxon>Ecdysozoa</taxon>
        <taxon>Nematoda</taxon>
        <taxon>Chromadorea</taxon>
        <taxon>Rhabditida</taxon>
        <taxon>Rhabditina</taxon>
        <taxon>Rhabditomorpha</taxon>
        <taxon>Strongyloidea</taxon>
        <taxon>Trichostrongylidae</taxon>
        <taxon>Haemonchus</taxon>
    </lineage>
</organism>
<dbReference type="SUPFAM" id="SSF55797">
    <property type="entry name" value="PR-1-like"/>
    <property type="match status" value="1"/>
</dbReference>
<dbReference type="SMART" id="SM00198">
    <property type="entry name" value="SCP"/>
    <property type="match status" value="1"/>
</dbReference>
<reference evidence="2" key="1">
    <citation type="journal article" date="2015" name="Biotechnol. Adv.">
        <title>The barber's pole worm CAP protein superfamily - A basis for fundamental discovery and biotechnology advances.</title>
        <authorList>
            <person name="Mohandas N."/>
            <person name="Young N.D."/>
            <person name="Jabbar A."/>
            <person name="Korhonen P.K."/>
            <person name="Koehler A.V."/>
            <person name="Amani P."/>
            <person name="Hall R.S."/>
            <person name="Sternberg P.W."/>
            <person name="Jex A.R."/>
            <person name="Hofmann A."/>
            <person name="Gasser R.B."/>
        </authorList>
    </citation>
    <scope>NUCLEOTIDE SEQUENCE</scope>
    <source>
        <strain evidence="2">Haecon-5</strain>
    </source>
</reference>
<name>A0A0K2DSX5_HAECO</name>
<dbReference type="AlphaFoldDB" id="A0A0K2DSX5"/>
<dbReference type="PANTHER" id="PTHR10334">
    <property type="entry name" value="CYSTEINE-RICH SECRETORY PROTEIN-RELATED"/>
    <property type="match status" value="1"/>
</dbReference>
<dbReference type="CDD" id="cd05380">
    <property type="entry name" value="CAP_euk"/>
    <property type="match status" value="1"/>
</dbReference>
<evidence type="ECO:0000313" key="2">
    <source>
        <dbReference type="EMBL" id="ALA23467.1"/>
    </source>
</evidence>
<evidence type="ECO:0000259" key="1">
    <source>
        <dbReference type="SMART" id="SM00198"/>
    </source>
</evidence>
<feature type="domain" description="SCP" evidence="1">
    <location>
        <begin position="4"/>
        <end position="160"/>
    </location>
</feature>
<accession>A0A0K2DSX5</accession>
<dbReference type="InterPro" id="IPR001283">
    <property type="entry name" value="CRISP-related"/>
</dbReference>
<proteinExistence type="evidence at transcript level"/>
<dbReference type="PRINTS" id="PR00838">
    <property type="entry name" value="V5ALLERGEN"/>
</dbReference>
<protein>
    <submittedName>
        <fullName evidence="2">Cap-7</fullName>
    </submittedName>
</protein>
<dbReference type="InterPro" id="IPR014044">
    <property type="entry name" value="CAP_dom"/>
</dbReference>
<dbReference type="InterPro" id="IPR002413">
    <property type="entry name" value="V5_allergen-like"/>
</dbReference>
<dbReference type="InterPro" id="IPR035940">
    <property type="entry name" value="CAP_sf"/>
</dbReference>
<dbReference type="EMBL" id="KT361568">
    <property type="protein sequence ID" value="ALA23467.1"/>
    <property type="molecule type" value="mRNA"/>
</dbReference>
<dbReference type="PRINTS" id="PR00837">
    <property type="entry name" value="V5TPXLIKE"/>
</dbReference>
<dbReference type="Pfam" id="PF00188">
    <property type="entry name" value="CAP"/>
    <property type="match status" value="1"/>
</dbReference>
<dbReference type="Gene3D" id="3.40.33.10">
    <property type="entry name" value="CAP"/>
    <property type="match status" value="1"/>
</dbReference>
<dbReference type="OrthoDB" id="5853705at2759"/>